<dbReference type="WBParaSite" id="nRc.2.0.1.t14591-RA">
    <property type="protein sequence ID" value="nRc.2.0.1.t14591-RA"/>
    <property type="gene ID" value="nRc.2.0.1.g14591"/>
</dbReference>
<protein>
    <submittedName>
        <fullName evidence="3">Secreted protein</fullName>
    </submittedName>
</protein>
<evidence type="ECO:0000313" key="2">
    <source>
        <dbReference type="Proteomes" id="UP000887565"/>
    </source>
</evidence>
<evidence type="ECO:0000256" key="1">
    <source>
        <dbReference type="SAM" id="SignalP"/>
    </source>
</evidence>
<keyword evidence="1" id="KW-0732">Signal</keyword>
<feature type="chain" id="PRO_5037800774" evidence="1">
    <location>
        <begin position="20"/>
        <end position="107"/>
    </location>
</feature>
<evidence type="ECO:0000313" key="3">
    <source>
        <dbReference type="WBParaSite" id="nRc.2.0.1.t14591-RA"/>
    </source>
</evidence>
<organism evidence="2 3">
    <name type="scientific">Romanomermis culicivorax</name>
    <name type="common">Nematode worm</name>
    <dbReference type="NCBI Taxonomy" id="13658"/>
    <lineage>
        <taxon>Eukaryota</taxon>
        <taxon>Metazoa</taxon>
        <taxon>Ecdysozoa</taxon>
        <taxon>Nematoda</taxon>
        <taxon>Enoplea</taxon>
        <taxon>Dorylaimia</taxon>
        <taxon>Mermithida</taxon>
        <taxon>Mermithoidea</taxon>
        <taxon>Mermithidae</taxon>
        <taxon>Romanomermis</taxon>
    </lineage>
</organism>
<dbReference type="AlphaFoldDB" id="A0A915IKQ6"/>
<proteinExistence type="predicted"/>
<feature type="signal peptide" evidence="1">
    <location>
        <begin position="1"/>
        <end position="19"/>
    </location>
</feature>
<accession>A0A915IKQ6</accession>
<name>A0A915IKQ6_ROMCU</name>
<keyword evidence="2" id="KW-1185">Reference proteome</keyword>
<dbReference type="Proteomes" id="UP000887565">
    <property type="component" value="Unplaced"/>
</dbReference>
<sequence length="107" mass="12751">MVVLMILLHTFICLLILAGQRISYHFLRFVGRHKHAQHFGQYGYCLNDQKHGQSHRYRRSLQVIVIARIIFITIQSRRFGRYKKTSSVKDAEFQKLTNENERKFQNG</sequence>
<reference evidence="3" key="1">
    <citation type="submission" date="2022-11" db="UniProtKB">
        <authorList>
            <consortium name="WormBaseParasite"/>
        </authorList>
    </citation>
    <scope>IDENTIFICATION</scope>
</reference>